<reference evidence="12 13" key="1">
    <citation type="submission" date="2020-08" db="EMBL/GenBank/DDBJ databases">
        <title>Genomic Encyclopedia of Type Strains, Phase IV (KMG-IV): sequencing the most valuable type-strain genomes for metagenomic binning, comparative biology and taxonomic classification.</title>
        <authorList>
            <person name="Goeker M."/>
        </authorList>
    </citation>
    <scope>NUCLEOTIDE SEQUENCE [LARGE SCALE GENOMIC DNA]</scope>
    <source>
        <strain evidence="12 13">DSM 11275</strain>
    </source>
</reference>
<dbReference type="PANTHER" id="PTHR43065">
    <property type="entry name" value="SENSOR HISTIDINE KINASE"/>
    <property type="match status" value="1"/>
</dbReference>
<evidence type="ECO:0000256" key="4">
    <source>
        <dbReference type="ARBA" id="ARBA00022679"/>
    </source>
</evidence>
<dbReference type="Gene3D" id="1.10.287.130">
    <property type="match status" value="1"/>
</dbReference>
<evidence type="ECO:0000256" key="7">
    <source>
        <dbReference type="ARBA" id="ARBA00022840"/>
    </source>
</evidence>
<evidence type="ECO:0000256" key="3">
    <source>
        <dbReference type="ARBA" id="ARBA00022553"/>
    </source>
</evidence>
<dbReference type="SUPFAM" id="SSF55785">
    <property type="entry name" value="PYP-like sensor domain (PAS domain)"/>
    <property type="match status" value="1"/>
</dbReference>
<proteinExistence type="predicted"/>
<evidence type="ECO:0000256" key="8">
    <source>
        <dbReference type="ARBA" id="ARBA00023012"/>
    </source>
</evidence>
<evidence type="ECO:0000259" key="11">
    <source>
        <dbReference type="PROSITE" id="PS50113"/>
    </source>
</evidence>
<keyword evidence="5" id="KW-0547">Nucleotide-binding</keyword>
<dbReference type="InterPro" id="IPR003594">
    <property type="entry name" value="HATPase_dom"/>
</dbReference>
<dbReference type="SUPFAM" id="SSF55874">
    <property type="entry name" value="ATPase domain of HSP90 chaperone/DNA topoisomerase II/histidine kinase"/>
    <property type="match status" value="1"/>
</dbReference>
<gene>
    <name evidence="12" type="ORF">HNQ38_001388</name>
</gene>
<feature type="domain" description="PAC" evidence="11">
    <location>
        <begin position="408"/>
        <end position="459"/>
    </location>
</feature>
<evidence type="ECO:0000259" key="10">
    <source>
        <dbReference type="PROSITE" id="PS50109"/>
    </source>
</evidence>
<dbReference type="AlphaFoldDB" id="A0A7W8FG26"/>
<dbReference type="EC" id="2.7.13.3" evidence="2"/>
<evidence type="ECO:0000256" key="5">
    <source>
        <dbReference type="ARBA" id="ARBA00022741"/>
    </source>
</evidence>
<feature type="domain" description="Histidine kinase" evidence="10">
    <location>
        <begin position="472"/>
        <end position="681"/>
    </location>
</feature>
<keyword evidence="4 12" id="KW-0808">Transferase</keyword>
<keyword evidence="13" id="KW-1185">Reference proteome</keyword>
<dbReference type="PROSITE" id="PS50113">
    <property type="entry name" value="PAC"/>
    <property type="match status" value="1"/>
</dbReference>
<sequence>MKSRFSRVFSARGLRALHLGLSPWMVVGMAIILGLAISALAVRSNQRGKTYMIQNLMDRAEALIWALEAGARTGLCTPLGTPDGLQSLLTETAKQPGIVFMAVADNAGEIQAYSVPLRIRERNRAGVDALIPGQGGSGGSGTSAQVQQGEKALALIMPTGVQVTEKPAWRLRQWGDRKVFEVYRAFVPLEDDRPIPMPMPMRGHGQHMGRNRGMMGTDMPHGPMSPRRMDPSEQAQPMGENMYGGMGGFPPGVRPGGGAEVAGGASVWRPAPLQPGQPRQQQGVVVVGLDLKPFEAALAADLRYNIISALLVAALGLAGFVSLFWAHNYRRSRRMLRDSRAMASEVMANLPLGLLTSDPSGRVAMVNDIALGMFELDRVTAVHAPLTGLPGLDWTALVAELAGGRKVLERECVLTTGRTGVVISLSAASISNQDGVFLGNVFILRDITEVKRLQADAQRNDRLSALGHLAAGVAHEVRNPLSTIKGVALYIAKRMMPGGREEEAAQRMIDEVDRLDRVVSELLEFARPGAINTADADLAEVISRALRLAEADVSARNIQVSLEVPSGLPPVRVNTERLTQALLNLFLNAVQAMGEGGRLRVGARLSPDGQTFSITVGDNGPGIPRDIQAAIFTPYFTTKPSGTGLGLAIVYQIVEGHGGSVSVNSSPGQGTEFILVLPVRGKDEAIPAGLHQK</sequence>
<name>A0A7W8FG26_9BACT</name>
<keyword evidence="3" id="KW-0597">Phosphoprotein</keyword>
<keyword evidence="9" id="KW-0812">Transmembrane</keyword>
<protein>
    <recommendedName>
        <fullName evidence="2">histidine kinase</fullName>
        <ecNumber evidence="2">2.7.13.3</ecNumber>
    </recommendedName>
</protein>
<comment type="caution">
    <text evidence="12">The sequence shown here is derived from an EMBL/GenBank/DDBJ whole genome shotgun (WGS) entry which is preliminary data.</text>
</comment>
<dbReference type="Gene3D" id="3.30.450.20">
    <property type="entry name" value="PAS domain"/>
    <property type="match status" value="1"/>
</dbReference>
<dbReference type="Gene3D" id="3.30.565.10">
    <property type="entry name" value="Histidine kinase-like ATPase, C-terminal domain"/>
    <property type="match status" value="1"/>
</dbReference>
<comment type="catalytic activity">
    <reaction evidence="1">
        <text>ATP + protein L-histidine = ADP + protein N-phospho-L-histidine.</text>
        <dbReference type="EC" id="2.7.13.3"/>
    </reaction>
</comment>
<evidence type="ECO:0000313" key="13">
    <source>
        <dbReference type="Proteomes" id="UP000539075"/>
    </source>
</evidence>
<dbReference type="InterPro" id="IPR036097">
    <property type="entry name" value="HisK_dim/P_sf"/>
</dbReference>
<evidence type="ECO:0000256" key="6">
    <source>
        <dbReference type="ARBA" id="ARBA00022777"/>
    </source>
</evidence>
<dbReference type="CDD" id="cd00082">
    <property type="entry name" value="HisKA"/>
    <property type="match status" value="1"/>
</dbReference>
<keyword evidence="8" id="KW-0902">Two-component regulatory system</keyword>
<accession>A0A7W8FG26</accession>
<feature type="transmembrane region" description="Helical" evidence="9">
    <location>
        <begin position="21"/>
        <end position="42"/>
    </location>
</feature>
<dbReference type="InterPro" id="IPR000700">
    <property type="entry name" value="PAS-assoc_C"/>
</dbReference>
<dbReference type="InterPro" id="IPR003661">
    <property type="entry name" value="HisK_dim/P_dom"/>
</dbReference>
<keyword evidence="9" id="KW-1133">Transmembrane helix</keyword>
<evidence type="ECO:0000313" key="12">
    <source>
        <dbReference type="EMBL" id="MBB5143300.1"/>
    </source>
</evidence>
<dbReference type="EMBL" id="JACHGO010000003">
    <property type="protein sequence ID" value="MBB5143300.1"/>
    <property type="molecule type" value="Genomic_DNA"/>
</dbReference>
<dbReference type="PANTHER" id="PTHR43065:SF10">
    <property type="entry name" value="PEROXIDE STRESS-ACTIVATED HISTIDINE KINASE MAK3"/>
    <property type="match status" value="1"/>
</dbReference>
<dbReference type="SMART" id="SM00388">
    <property type="entry name" value="HisKA"/>
    <property type="match status" value="1"/>
</dbReference>
<keyword evidence="7" id="KW-0067">ATP-binding</keyword>
<dbReference type="RefSeq" id="WP_183718676.1">
    <property type="nucleotide sequence ID" value="NZ_JACHGO010000003.1"/>
</dbReference>
<dbReference type="SMART" id="SM00387">
    <property type="entry name" value="HATPase_c"/>
    <property type="match status" value="1"/>
</dbReference>
<evidence type="ECO:0000256" key="1">
    <source>
        <dbReference type="ARBA" id="ARBA00000085"/>
    </source>
</evidence>
<dbReference type="InterPro" id="IPR036890">
    <property type="entry name" value="HATPase_C_sf"/>
</dbReference>
<dbReference type="Pfam" id="PF02518">
    <property type="entry name" value="HATPase_c"/>
    <property type="match status" value="1"/>
</dbReference>
<dbReference type="GO" id="GO:0005524">
    <property type="term" value="F:ATP binding"/>
    <property type="evidence" value="ECO:0007669"/>
    <property type="project" value="UniProtKB-KW"/>
</dbReference>
<evidence type="ECO:0000256" key="2">
    <source>
        <dbReference type="ARBA" id="ARBA00012438"/>
    </source>
</evidence>
<dbReference type="Proteomes" id="UP000539075">
    <property type="component" value="Unassembled WGS sequence"/>
</dbReference>
<dbReference type="InterPro" id="IPR005467">
    <property type="entry name" value="His_kinase_dom"/>
</dbReference>
<dbReference type="InterPro" id="IPR004358">
    <property type="entry name" value="Sig_transdc_His_kin-like_C"/>
</dbReference>
<evidence type="ECO:0000256" key="9">
    <source>
        <dbReference type="SAM" id="Phobius"/>
    </source>
</evidence>
<dbReference type="PROSITE" id="PS50109">
    <property type="entry name" value="HIS_KIN"/>
    <property type="match status" value="1"/>
</dbReference>
<keyword evidence="9" id="KW-0472">Membrane</keyword>
<organism evidence="12 13">
    <name type="scientific">Desulfovibrio intestinalis</name>
    <dbReference type="NCBI Taxonomy" id="58621"/>
    <lineage>
        <taxon>Bacteria</taxon>
        <taxon>Pseudomonadati</taxon>
        <taxon>Thermodesulfobacteriota</taxon>
        <taxon>Desulfovibrionia</taxon>
        <taxon>Desulfovibrionales</taxon>
        <taxon>Desulfovibrionaceae</taxon>
        <taxon>Desulfovibrio</taxon>
    </lineage>
</organism>
<dbReference type="Pfam" id="PF00512">
    <property type="entry name" value="HisKA"/>
    <property type="match status" value="1"/>
</dbReference>
<dbReference type="InterPro" id="IPR035965">
    <property type="entry name" value="PAS-like_dom_sf"/>
</dbReference>
<feature type="transmembrane region" description="Helical" evidence="9">
    <location>
        <begin position="306"/>
        <end position="326"/>
    </location>
</feature>
<dbReference type="PRINTS" id="PR00344">
    <property type="entry name" value="BCTRLSENSOR"/>
</dbReference>
<dbReference type="GO" id="GO:0000155">
    <property type="term" value="F:phosphorelay sensor kinase activity"/>
    <property type="evidence" value="ECO:0007669"/>
    <property type="project" value="InterPro"/>
</dbReference>
<keyword evidence="6 12" id="KW-0418">Kinase</keyword>
<dbReference type="SUPFAM" id="SSF47384">
    <property type="entry name" value="Homodimeric domain of signal transducing histidine kinase"/>
    <property type="match status" value="1"/>
</dbReference>